<sequence>MTVHIPAPHERGRPWSGGSLRHIAGSLSLVLALGLVSGVSTAAAAPETPRTAADKPTVTQAVDIPSARVAARLSGKRVEALSERTETSTTWANEDGSLTTELTAGPIRFEDGDTGEWRKVDLDLRQDTDGSVAPEAHPRGLRLAGRSGKPAASLKAAREAEAVDLVTLGEGDRQITLQWKGGLPEPELDGTRAVYPEAVPDADVVVEATRTGFEQFVEIKKRPTTDGYTYTLPLKAKGLKAKQLADGSVRFTDKKGKKQAVMPAPVMWDSTVDERSGEHTRQAEVGMKVVQKGSSVDLVITPDAKFLADPKTKYPVTVDPSTSSLGNVFDTYVQQGTTVDWSTDVELDFGNPGTTNADGTPRTAQSFISWNTAPVQDALVLDAKLSLWNFHSGNNLDCKAYPWEVWSSGAASTSSRWANRPAMTAKKATSTETRGNTSCTAQPDGWINADVTTLVQEWASAKATRGHMGVRASDENVVAQWKRVNSANAATNPPKLVVNYNYRPRTGTKQEAGPPYFSYGGEYVVNTTTPTLRDTFVDADGDKVNGTFQIFDNATNTQVGDVIVSKYVPSGQVAPVTVPAGVLANGRTYKFRTSPYDGSHYNNGWSAWKTFRVDTTAPSAPTSITSTDYPSTAWVKNAGQAGTFTVIPNGTDHNWLEWSLDGVTWTKVATGGSTAAKAIGITPPKNGTHTLQVRQVDKADNKSEAVDYTFHAGPGGFVRPDEGERTARRLPLVAEADGAKYDKVSFSWRRSEADPWVRIPAGHVTSAGTPLTAWPVALTAGRNDQLVWDATTTVDPDGTVQIKADFTGPGNASGSTEPLSVVVDRTASGAATDEIGPGSLNLLTGDYTLSATDTTHFDLSVTRTASSRKPEAGAQQAGQVAIFGKEWVSGTAAEATDSDYSHLQRISDTAVAVVDLEGEEISFTANAAKTGWIPEPGSEELTLTGSVTGSFTLSDTEGTVTQFTKPGPAATSWQVSSALMDGLAQTTTTVVSETVTVDGKTLARPKRVIAPTSAASAATCTATPATKGCRALEFVYATTTTANATTPGDFTGQVKELRLWSTEPGAASATAKTVQTYRYDAAGRLTETWNPLISPALKTQYGYDTAGRVTRVTPPGQLPWTFTYGKAGSSSAAGDGMLLKASRPALRQGTLDVVEGDAATGVVYDVPLTGTAAPYKMGATDVKAWGQTDAPTDATAVFPADAVPASNAGGSLTATSYKRADVTYMGASGRAVNSVVPGGHITTTEYDRFGNTVRELTAANRAVALGTTAADRTAQAELGITSLAPSERAGLLATKSVYNDNGTRELEEFGPLRRVDLTADLKSGTTTLVGAGSPVTARSWTVNEYDAGRPTDGTATVKDQVTRVTTGAQVREHPGVHGETRVVQTVYDWAKGLPVKSIQDPAGLAITTTTEYDALGRVVKTYNTGSTGADAGTVVTTYWSATGTGACAGRPEWADLVCSTGPGGAITGGGGNPTQLPTTETQYDWWGNATVGTDTANGVTRTTTTSYDAAGRPETVKVTGGVGQAVPETTTEYDPATGEEIRTTSPTGGAITRVYDKLGRIASYTDADGGRTTTEYDLLDRPVKVGDTVPSTVTFSYDHTVEPRGLATKTTDSVAGVFQATYDADGSVATEKLPGGYTLTQTEDTTGAPVDRTYTRDSDGTVVMSDAVTESVQGQTTGHAGWSDQTYRYDAVGRLVQVDDTVETVCTRRTYGFDKHANRTSLTTAASAPGADCPTTGGTSRTSTFDSADRITDAGYGYDAFGRTSSLPGGVSVGYYTNDLAYQQTSGTKRQTWSLDAALRFRAWTVETSNGGTWSPTENKLNHYDGDNDNPRWIVENTATGTLTRNVDSLSGNLGAVTSATGDTVLQFTDIHGDVALQLPLNAGEAPIVLDTDEYGNPRDKQQAVRYGWLGGKQRSSETVAGYTLMGVRQYNPATGRFLSVDPQRGGNANAYEYCSADPVNCFDLDGKWGWKKIFKKAKRWAWRNKWDIALTAAGFVPGLGAAAWGYRAYRGYRALRAARTIARSCRRNSFLPQTPVVMADGNTKPISQVEVGDLVRAVDETTGETTVSPVSDVITGHGTKDLVTLSVDADGDGRSKKITATANHPFFVQGRGWVDAVRLTPGSRLSNPSGIAPEVTATNRTQAVRTVFNLTVAGSHTYFVVTDGRSALVHNCARYIPKKRNVLNWWHPTRFSSKAAAVRHAKQVARTGGRCRYRGPCGSGNHVHVDFINRFGRIFRTNHYRW</sequence>
<feature type="domain" description="Hint" evidence="2">
    <location>
        <begin position="2028"/>
        <end position="2130"/>
    </location>
</feature>
<feature type="region of interest" description="Disordered" evidence="1">
    <location>
        <begin position="1526"/>
        <end position="1547"/>
    </location>
</feature>
<dbReference type="InterPro" id="IPR022385">
    <property type="entry name" value="Rhs_assc_core"/>
</dbReference>
<keyword evidence="4" id="KW-1185">Reference proteome</keyword>
<evidence type="ECO:0000313" key="3">
    <source>
        <dbReference type="EMBL" id="MFB9348425.1"/>
    </source>
</evidence>
<proteinExistence type="predicted"/>
<organism evidence="3 4">
    <name type="scientific">Streptomyces heliomycini</name>
    <dbReference type="NCBI Taxonomy" id="284032"/>
    <lineage>
        <taxon>Bacteria</taxon>
        <taxon>Bacillati</taxon>
        <taxon>Actinomycetota</taxon>
        <taxon>Actinomycetes</taxon>
        <taxon>Kitasatosporales</taxon>
        <taxon>Streptomycetaceae</taxon>
        <taxon>Streptomyces</taxon>
    </lineage>
</organism>
<dbReference type="NCBIfam" id="TIGR03696">
    <property type="entry name" value="Rhs_assc_core"/>
    <property type="match status" value="1"/>
</dbReference>
<feature type="region of interest" description="Disordered" evidence="1">
    <location>
        <begin position="417"/>
        <end position="441"/>
    </location>
</feature>
<dbReference type="SMART" id="SM00306">
    <property type="entry name" value="HintN"/>
    <property type="match status" value="1"/>
</dbReference>
<feature type="region of interest" description="Disordered" evidence="1">
    <location>
        <begin position="128"/>
        <end position="147"/>
    </location>
</feature>
<dbReference type="Gene3D" id="2.170.16.10">
    <property type="entry name" value="Hedgehog/Intein (Hint) domain"/>
    <property type="match status" value="1"/>
</dbReference>
<feature type="compositionally biased region" description="Polar residues" evidence="1">
    <location>
        <begin position="1736"/>
        <end position="1746"/>
    </location>
</feature>
<dbReference type="InterPro" id="IPR030934">
    <property type="entry name" value="Intein_C"/>
</dbReference>
<protein>
    <submittedName>
        <fullName evidence="3">Polymorphic toxin-type HINT domain-containing protein</fullName>
    </submittedName>
</protein>
<dbReference type="InterPro" id="IPR006530">
    <property type="entry name" value="YD"/>
</dbReference>
<feature type="compositionally biased region" description="Polar residues" evidence="1">
    <location>
        <begin position="427"/>
        <end position="441"/>
    </location>
</feature>
<gene>
    <name evidence="3" type="ORF">ACFFUA_13295</name>
</gene>
<accession>A0ABV5L8C9</accession>
<dbReference type="SUPFAM" id="SSF51294">
    <property type="entry name" value="Hedgehog/intein (Hint) domain"/>
    <property type="match status" value="1"/>
</dbReference>
<evidence type="ECO:0000259" key="2">
    <source>
        <dbReference type="SMART" id="SM00306"/>
    </source>
</evidence>
<dbReference type="PANTHER" id="PTHR32305:SF15">
    <property type="entry name" value="PROTEIN RHSA-RELATED"/>
    <property type="match status" value="1"/>
</dbReference>
<dbReference type="EMBL" id="JBHMDI010000027">
    <property type="protein sequence ID" value="MFB9348425.1"/>
    <property type="molecule type" value="Genomic_DNA"/>
</dbReference>
<dbReference type="NCBIfam" id="TIGR01443">
    <property type="entry name" value="intein_Cterm"/>
    <property type="match status" value="1"/>
</dbReference>
<dbReference type="CDD" id="cd00081">
    <property type="entry name" value="Hint"/>
    <property type="match status" value="1"/>
</dbReference>
<dbReference type="InterPro" id="IPR031325">
    <property type="entry name" value="RHS_repeat"/>
</dbReference>
<evidence type="ECO:0000256" key="1">
    <source>
        <dbReference type="SAM" id="MobiDB-lite"/>
    </source>
</evidence>
<reference evidence="3 4" key="1">
    <citation type="submission" date="2024-09" db="EMBL/GenBank/DDBJ databases">
        <authorList>
            <person name="Sun Q."/>
            <person name="Mori K."/>
        </authorList>
    </citation>
    <scope>NUCLEOTIDE SEQUENCE [LARGE SCALE GENOMIC DNA]</scope>
    <source>
        <strain evidence="3 4">JCM 9767</strain>
    </source>
</reference>
<name>A0ABV5L8C9_9ACTN</name>
<dbReference type="InterPro" id="IPR036844">
    <property type="entry name" value="Hint_dom_sf"/>
</dbReference>
<evidence type="ECO:0000313" key="4">
    <source>
        <dbReference type="Proteomes" id="UP001589753"/>
    </source>
</evidence>
<dbReference type="PROSITE" id="PS50818">
    <property type="entry name" value="INTEIN_C_TER"/>
    <property type="match status" value="1"/>
</dbReference>
<dbReference type="Proteomes" id="UP001589753">
    <property type="component" value="Unassembled WGS sequence"/>
</dbReference>
<dbReference type="InterPro" id="IPR050708">
    <property type="entry name" value="T6SS_VgrG/RHS"/>
</dbReference>
<dbReference type="Gene3D" id="2.180.10.10">
    <property type="entry name" value="RHS repeat-associated core"/>
    <property type="match status" value="2"/>
</dbReference>
<comment type="caution">
    <text evidence="3">The sequence shown here is derived from an EMBL/GenBank/DDBJ whole genome shotgun (WGS) entry which is preliminary data.</text>
</comment>
<feature type="region of interest" description="Disordered" evidence="1">
    <location>
        <begin position="1724"/>
        <end position="1746"/>
    </location>
</feature>
<dbReference type="InterPro" id="IPR003587">
    <property type="entry name" value="Hint_dom_N"/>
</dbReference>
<dbReference type="InterPro" id="IPR006141">
    <property type="entry name" value="Intein_N"/>
</dbReference>
<dbReference type="RefSeq" id="WP_078662011.1">
    <property type="nucleotide sequence ID" value="NZ_JBHMDI010000027.1"/>
</dbReference>
<dbReference type="NCBIfam" id="TIGR01643">
    <property type="entry name" value="YD_repeat_2x"/>
    <property type="match status" value="1"/>
</dbReference>
<dbReference type="NCBIfam" id="NF033679">
    <property type="entry name" value="DNRLRE_dom"/>
    <property type="match status" value="1"/>
</dbReference>
<dbReference type="Pfam" id="PF07591">
    <property type="entry name" value="PT-HINT"/>
    <property type="match status" value="1"/>
</dbReference>
<dbReference type="Pfam" id="PF05593">
    <property type="entry name" value="RHS_repeat"/>
    <property type="match status" value="1"/>
</dbReference>
<dbReference type="PROSITE" id="PS50817">
    <property type="entry name" value="INTEIN_N_TER"/>
    <property type="match status" value="1"/>
</dbReference>
<dbReference type="PANTHER" id="PTHR32305">
    <property type="match status" value="1"/>
</dbReference>